<protein>
    <submittedName>
        <fullName evidence="1">Uncharacterized protein</fullName>
    </submittedName>
</protein>
<evidence type="ECO:0000313" key="1">
    <source>
        <dbReference type="EMBL" id="KRO77865.1"/>
    </source>
</evidence>
<evidence type="ECO:0000313" key="2">
    <source>
        <dbReference type="Proteomes" id="UP000051242"/>
    </source>
</evidence>
<name>A0A0R2SSQ1_9GAMM</name>
<dbReference type="Proteomes" id="UP000051242">
    <property type="component" value="Unassembled WGS sequence"/>
</dbReference>
<accession>A0A0R2SSQ1</accession>
<dbReference type="EMBL" id="LICD01000411">
    <property type="protein sequence ID" value="KRO77865.1"/>
    <property type="molecule type" value="Genomic_DNA"/>
</dbReference>
<comment type="caution">
    <text evidence="1">The sequence shown here is derived from an EMBL/GenBank/DDBJ whole genome shotgun (WGS) entry which is preliminary data.</text>
</comment>
<gene>
    <name evidence="1" type="ORF">ABR85_09920</name>
</gene>
<sequence length="64" mass="6796">MVKGAIDHPLYIVVSGDMAVAVNLADADDGINYKWVAAIPDKFDFSAPSSSIFSVPSGIHLTPY</sequence>
<dbReference type="AlphaFoldDB" id="A0A0R2SSQ1"/>
<proteinExistence type="predicted"/>
<reference evidence="1 2" key="1">
    <citation type="submission" date="2015-10" db="EMBL/GenBank/DDBJ databases">
        <title>Metagenome-Assembled Genomes uncover a global brackish microbiome.</title>
        <authorList>
            <person name="Hugerth L.W."/>
            <person name="Larsson J."/>
            <person name="Alneberg J."/>
            <person name="Lindh M.V."/>
            <person name="Legrand C."/>
            <person name="Pinhassi J."/>
            <person name="Andersson A.F."/>
        </authorList>
    </citation>
    <scope>NUCLEOTIDE SEQUENCE [LARGE SCALE GENOMIC DNA]</scope>
    <source>
        <strain evidence="1">BACL22 MAG-120619-bin3</strain>
    </source>
</reference>
<organism evidence="1 2">
    <name type="scientific">OM182 bacterium BACL3 MAG-120619-bin3</name>
    <dbReference type="NCBI Taxonomy" id="1655593"/>
    <lineage>
        <taxon>Bacteria</taxon>
        <taxon>Pseudomonadati</taxon>
        <taxon>Pseudomonadota</taxon>
        <taxon>Gammaproteobacteria</taxon>
        <taxon>OMG group</taxon>
        <taxon>OM182 clade</taxon>
    </lineage>
</organism>